<gene>
    <name evidence="3" type="ORF">LENED_004816</name>
</gene>
<evidence type="ECO:0000256" key="1">
    <source>
        <dbReference type="SAM" id="MobiDB-lite"/>
    </source>
</evidence>
<protein>
    <recommendedName>
        <fullName evidence="2">ABM domain-containing protein</fullName>
    </recommendedName>
</protein>
<evidence type="ECO:0000313" key="4">
    <source>
        <dbReference type="Proteomes" id="UP000188533"/>
    </source>
</evidence>
<dbReference type="STRING" id="5353.A0A1Q3E7B9"/>
<comment type="caution">
    <text evidence="3">The sequence shown here is derived from an EMBL/GenBank/DDBJ whole genome shotgun (WGS) entry which is preliminary data.</text>
</comment>
<feature type="region of interest" description="Disordered" evidence="1">
    <location>
        <begin position="464"/>
        <end position="484"/>
    </location>
</feature>
<reference evidence="3 4" key="1">
    <citation type="submission" date="2016-08" db="EMBL/GenBank/DDBJ databases">
        <authorList>
            <consortium name="Lentinula edodes genome sequencing consortium"/>
            <person name="Sakamoto Y."/>
            <person name="Nakade K."/>
            <person name="Sato S."/>
            <person name="Yoshida Y."/>
            <person name="Miyazaki K."/>
            <person name="Natsume S."/>
            <person name="Konno N."/>
        </authorList>
    </citation>
    <scope>NUCLEOTIDE SEQUENCE [LARGE SCALE GENOMIC DNA]</scope>
    <source>
        <strain evidence="3 4">NBRC 111202</strain>
    </source>
</reference>
<feature type="compositionally biased region" description="Low complexity" evidence="1">
    <location>
        <begin position="464"/>
        <end position="483"/>
    </location>
</feature>
<proteinExistence type="predicted"/>
<dbReference type="Proteomes" id="UP000188533">
    <property type="component" value="Unassembled WGS sequence"/>
</dbReference>
<evidence type="ECO:0000313" key="3">
    <source>
        <dbReference type="EMBL" id="GAW03120.1"/>
    </source>
</evidence>
<dbReference type="InterPro" id="IPR007138">
    <property type="entry name" value="ABM_dom"/>
</dbReference>
<dbReference type="EMBL" id="BDGU01000129">
    <property type="protein sequence ID" value="GAW03120.1"/>
    <property type="molecule type" value="Genomic_DNA"/>
</dbReference>
<name>A0A1Q3E7B9_LENED</name>
<accession>A0A1Q3E7B9</accession>
<dbReference type="PROSITE" id="PS51725">
    <property type="entry name" value="ABM"/>
    <property type="match status" value="1"/>
</dbReference>
<dbReference type="Gene3D" id="3.30.70.100">
    <property type="match status" value="1"/>
</dbReference>
<dbReference type="InterPro" id="IPR011008">
    <property type="entry name" value="Dimeric_a/b-barrel"/>
</dbReference>
<reference evidence="3 4" key="2">
    <citation type="submission" date="2017-02" db="EMBL/GenBank/DDBJ databases">
        <title>A genome survey and senescence transcriptome analysis in Lentinula edodes.</title>
        <authorList>
            <person name="Sakamoto Y."/>
            <person name="Nakade K."/>
            <person name="Sato S."/>
            <person name="Yoshida Y."/>
            <person name="Miyazaki K."/>
            <person name="Natsume S."/>
            <person name="Konno N."/>
        </authorList>
    </citation>
    <scope>NUCLEOTIDE SEQUENCE [LARGE SCALE GENOMIC DNA]</scope>
    <source>
        <strain evidence="3 4">NBRC 111202</strain>
    </source>
</reference>
<sequence>MSVSIKIVPMQNSLHMFGDPDRSSAYSLSGHVQITLSPHFLSRKPAKVLLQSLELLFEGQSEVSAPAIGYSAVRLCAITRELVPHDHPVLLSNDGDEIPGQSCRWNATFNINVPGWLPASSSFGMDGSGVSYQLFATAKYVDVGNHKRDTSPHHRTSSSSSSSSWSLSGIYSAICSGQRTATAEHNVSMKRFFGLPSEDTPGPVSPITYLLNSNKITTSRNTDKLQIPPEILSKIRILASVPEYVNVEDNRATLTLRLRTKDLKAEECQRLQLVGFRVDIIQKDKCRSQPSKEYKSRYPLPAEELQPPNLPLRWTQRSPLSMDYYSQSGKPTGSCSRTFSLLPPSEDGQYLLQNENYIFANDATHTDIPTWYTLQTNIPVMHNVPGNDDDDSIEWAGNRILRPTNLAGPLLTVRHEIIATLFMSYDVPDSTQRAHQSLTFSVPVKFASPAPRINHGRGKFELSLSLASSSSTPSPSSSRPTTPVDADQVLTAQCDSQPETHDALNDHSDSDSSPILPPYSQFYYSNGDRKIDPTPLPLYTPREAPNKAIVESVGFCGSSAANIRKGLHRIIFDTASALAALAADNSRNPNPPQNTASGRLMIVASVRAKPGKEEPLAELLKLIQKRANSDEEPGTFTYRVTRRIDAEGKYLPTFVVVEEYDGAAGLKDHMAAPPFQNLIKIAKEQDLMDGEVVGDFLDEI</sequence>
<feature type="compositionally biased region" description="Basic and acidic residues" evidence="1">
    <location>
        <begin position="498"/>
        <end position="510"/>
    </location>
</feature>
<keyword evidence="4" id="KW-1185">Reference proteome</keyword>
<feature type="compositionally biased region" description="Low complexity" evidence="1">
    <location>
        <begin position="157"/>
        <end position="166"/>
    </location>
</feature>
<evidence type="ECO:0000259" key="2">
    <source>
        <dbReference type="PROSITE" id="PS51725"/>
    </source>
</evidence>
<dbReference type="Pfam" id="PF03992">
    <property type="entry name" value="ABM"/>
    <property type="match status" value="1"/>
</dbReference>
<organism evidence="3 4">
    <name type="scientific">Lentinula edodes</name>
    <name type="common">Shiitake mushroom</name>
    <name type="synonym">Lentinus edodes</name>
    <dbReference type="NCBI Taxonomy" id="5353"/>
    <lineage>
        <taxon>Eukaryota</taxon>
        <taxon>Fungi</taxon>
        <taxon>Dikarya</taxon>
        <taxon>Basidiomycota</taxon>
        <taxon>Agaricomycotina</taxon>
        <taxon>Agaricomycetes</taxon>
        <taxon>Agaricomycetidae</taxon>
        <taxon>Agaricales</taxon>
        <taxon>Marasmiineae</taxon>
        <taxon>Omphalotaceae</taxon>
        <taxon>Lentinula</taxon>
    </lineage>
</organism>
<dbReference type="SUPFAM" id="SSF54909">
    <property type="entry name" value="Dimeric alpha+beta barrel"/>
    <property type="match status" value="1"/>
</dbReference>
<dbReference type="AlphaFoldDB" id="A0A1Q3E7B9"/>
<feature type="region of interest" description="Disordered" evidence="1">
    <location>
        <begin position="146"/>
        <end position="166"/>
    </location>
</feature>
<feature type="region of interest" description="Disordered" evidence="1">
    <location>
        <begin position="497"/>
        <end position="519"/>
    </location>
</feature>
<feature type="domain" description="ABM" evidence="2">
    <location>
        <begin position="600"/>
        <end position="696"/>
    </location>
</feature>